<protein>
    <submittedName>
        <fullName evidence="5">Uncharacterized protein</fullName>
    </submittedName>
</protein>
<evidence type="ECO:0000313" key="6">
    <source>
        <dbReference type="Proteomes" id="UP000229897"/>
    </source>
</evidence>
<dbReference type="InterPro" id="IPR036770">
    <property type="entry name" value="Ankyrin_rpt-contain_sf"/>
</dbReference>
<dbReference type="PROSITE" id="PS50088">
    <property type="entry name" value="ANK_REPEAT"/>
    <property type="match status" value="2"/>
</dbReference>
<dbReference type="InterPro" id="IPR002110">
    <property type="entry name" value="Ankyrin_rpt"/>
</dbReference>
<dbReference type="PANTHER" id="PTHR24203:SF45">
    <property type="entry name" value="ANKYRIN REPEAT DOMAIN 6"/>
    <property type="match status" value="1"/>
</dbReference>
<accession>A0A2D2DLE3</accession>
<dbReference type="Gene3D" id="1.25.40.20">
    <property type="entry name" value="Ankyrin repeat-containing domain"/>
    <property type="match status" value="2"/>
</dbReference>
<feature type="region of interest" description="Disordered" evidence="4">
    <location>
        <begin position="1"/>
        <end position="23"/>
    </location>
</feature>
<dbReference type="PANTHER" id="PTHR24203">
    <property type="entry name" value="ANKYRIN REPEAT FAMILY PROTEIN"/>
    <property type="match status" value="1"/>
</dbReference>
<gene>
    <name evidence="5" type="ORF">CR152_15665</name>
</gene>
<evidence type="ECO:0000256" key="1">
    <source>
        <dbReference type="ARBA" id="ARBA00022737"/>
    </source>
</evidence>
<proteinExistence type="predicted"/>
<dbReference type="PROSITE" id="PS50297">
    <property type="entry name" value="ANK_REP_REGION"/>
    <property type="match status" value="1"/>
</dbReference>
<dbReference type="KEGG" id="mass:CR152_15665"/>
<evidence type="ECO:0000256" key="3">
    <source>
        <dbReference type="PROSITE-ProRule" id="PRU00023"/>
    </source>
</evidence>
<evidence type="ECO:0000256" key="2">
    <source>
        <dbReference type="ARBA" id="ARBA00023043"/>
    </source>
</evidence>
<feature type="repeat" description="ANK" evidence="3">
    <location>
        <begin position="193"/>
        <end position="225"/>
    </location>
</feature>
<dbReference type="SUPFAM" id="SSF48403">
    <property type="entry name" value="Ankyrin repeat"/>
    <property type="match status" value="1"/>
</dbReference>
<dbReference type="EMBL" id="CP024608">
    <property type="protein sequence ID" value="ATQ75804.1"/>
    <property type="molecule type" value="Genomic_DNA"/>
</dbReference>
<dbReference type="SMART" id="SM00248">
    <property type="entry name" value="ANK"/>
    <property type="match status" value="3"/>
</dbReference>
<keyword evidence="6" id="KW-1185">Reference proteome</keyword>
<dbReference type="Pfam" id="PF12796">
    <property type="entry name" value="Ank_2"/>
    <property type="match status" value="1"/>
</dbReference>
<feature type="repeat" description="ANK" evidence="3">
    <location>
        <begin position="226"/>
        <end position="258"/>
    </location>
</feature>
<sequence length="340" mass="36282">MASALAKRGVDGPLTGEPSCGKSKGAAIRVRARPFDPCGHSALAMKKHVIYIPGRPSPPLPLHEHYLGLSGVARASVSTLAKSRGDEFGWMDDTLDAKGLKASLALSSERESADDEPGWLAKEKSRLAKMLAETERPEAIRAIEADHRKLHFALAHGMEFEELGPLHEWAIDGDVEAILAAARGGADLDAIDGRTSLMHLAAKDGNAQMIRALARAGARIDPLDGWRMTPLHYAAQRDNEQALAALLSHGADAGLRCDEGMTPLMWAASSGSAVCADLLSPVSDLDAVHRDGKRATDFASKRWPALAARLKAEAMARRERSFIAEHAPSPGPSRPNAKGL</sequence>
<dbReference type="AlphaFoldDB" id="A0A2D2DLE3"/>
<evidence type="ECO:0000313" key="5">
    <source>
        <dbReference type="EMBL" id="ATQ75804.1"/>
    </source>
</evidence>
<keyword evidence="2 3" id="KW-0040">ANK repeat</keyword>
<organism evidence="5 6">
    <name type="scientific">Massilia violaceinigra</name>
    <dbReference type="NCBI Taxonomy" id="2045208"/>
    <lineage>
        <taxon>Bacteria</taxon>
        <taxon>Pseudomonadati</taxon>
        <taxon>Pseudomonadota</taxon>
        <taxon>Betaproteobacteria</taxon>
        <taxon>Burkholderiales</taxon>
        <taxon>Oxalobacteraceae</taxon>
        <taxon>Telluria group</taxon>
        <taxon>Massilia</taxon>
    </lineage>
</organism>
<evidence type="ECO:0000256" key="4">
    <source>
        <dbReference type="SAM" id="MobiDB-lite"/>
    </source>
</evidence>
<reference evidence="5" key="1">
    <citation type="submission" date="2017-10" db="EMBL/GenBank/DDBJ databases">
        <title>Massilia psychrophilum sp. nov., a novel purple-pigmented bacterium isolated from Tianshan glacier, Xinjiang Municipality, China.</title>
        <authorList>
            <person name="Wang H."/>
        </authorList>
    </citation>
    <scope>NUCLEOTIDE SEQUENCE [LARGE SCALE GENOMIC DNA]</scope>
    <source>
        <strain evidence="5">B2</strain>
    </source>
</reference>
<dbReference type="Proteomes" id="UP000229897">
    <property type="component" value="Chromosome"/>
</dbReference>
<name>A0A2D2DLE3_9BURK</name>
<keyword evidence="1" id="KW-0677">Repeat</keyword>